<evidence type="ECO:0008006" key="5">
    <source>
        <dbReference type="Google" id="ProtNLM"/>
    </source>
</evidence>
<accession>A0AAN9F111</accession>
<dbReference type="Proteomes" id="UP001372338">
    <property type="component" value="Unassembled WGS sequence"/>
</dbReference>
<dbReference type="AlphaFoldDB" id="A0AAN9F111"/>
<organism evidence="3 4">
    <name type="scientific">Crotalaria pallida</name>
    <name type="common">Smooth rattlebox</name>
    <name type="synonym">Crotalaria striata</name>
    <dbReference type="NCBI Taxonomy" id="3830"/>
    <lineage>
        <taxon>Eukaryota</taxon>
        <taxon>Viridiplantae</taxon>
        <taxon>Streptophyta</taxon>
        <taxon>Embryophyta</taxon>
        <taxon>Tracheophyta</taxon>
        <taxon>Spermatophyta</taxon>
        <taxon>Magnoliopsida</taxon>
        <taxon>eudicotyledons</taxon>
        <taxon>Gunneridae</taxon>
        <taxon>Pentapetalae</taxon>
        <taxon>rosids</taxon>
        <taxon>fabids</taxon>
        <taxon>Fabales</taxon>
        <taxon>Fabaceae</taxon>
        <taxon>Papilionoideae</taxon>
        <taxon>50 kb inversion clade</taxon>
        <taxon>genistoids sensu lato</taxon>
        <taxon>core genistoids</taxon>
        <taxon>Crotalarieae</taxon>
        <taxon>Crotalaria</taxon>
    </lineage>
</organism>
<dbReference type="Pfam" id="PF20252">
    <property type="entry name" value="BIG2_C"/>
    <property type="match status" value="1"/>
</dbReference>
<name>A0AAN9F111_CROPI</name>
<feature type="domain" description="Replication protein A 70 kDa DNA-binding subunit B/D first OB fold" evidence="1">
    <location>
        <begin position="4"/>
        <end position="109"/>
    </location>
</feature>
<dbReference type="EMBL" id="JAYWIO010000004">
    <property type="protein sequence ID" value="KAK7266961.1"/>
    <property type="molecule type" value="Genomic_DNA"/>
</dbReference>
<proteinExistence type="predicted"/>
<dbReference type="InterPro" id="IPR003871">
    <property type="entry name" value="RFA1B/D_OB_1st"/>
</dbReference>
<dbReference type="InterPro" id="IPR012340">
    <property type="entry name" value="NA-bd_OB-fold"/>
</dbReference>
<reference evidence="3 4" key="1">
    <citation type="submission" date="2024-01" db="EMBL/GenBank/DDBJ databases">
        <title>The genomes of 5 underutilized Papilionoideae crops provide insights into root nodulation and disease resistanc.</title>
        <authorList>
            <person name="Yuan L."/>
        </authorList>
    </citation>
    <scope>NUCLEOTIDE SEQUENCE [LARGE SCALE GENOMIC DNA]</scope>
    <source>
        <strain evidence="3">ZHUSHIDOU_FW_LH</strain>
        <tissue evidence="3">Leaf</tissue>
    </source>
</reference>
<dbReference type="CDD" id="cd04480">
    <property type="entry name" value="RPA1_DBD_A_like"/>
    <property type="match status" value="1"/>
</dbReference>
<dbReference type="InterPro" id="IPR046455">
    <property type="entry name" value="Sec7/BIG1-like_C"/>
</dbReference>
<dbReference type="Gene3D" id="2.40.50.140">
    <property type="entry name" value="Nucleic acid-binding proteins"/>
    <property type="match status" value="1"/>
</dbReference>
<dbReference type="SUPFAM" id="SSF50249">
    <property type="entry name" value="Nucleic acid-binding proteins"/>
    <property type="match status" value="1"/>
</dbReference>
<evidence type="ECO:0000313" key="3">
    <source>
        <dbReference type="EMBL" id="KAK7266961.1"/>
    </source>
</evidence>
<dbReference type="PANTHER" id="PTHR47165">
    <property type="entry name" value="OS03G0429900 PROTEIN"/>
    <property type="match status" value="1"/>
</dbReference>
<evidence type="ECO:0000259" key="2">
    <source>
        <dbReference type="Pfam" id="PF20252"/>
    </source>
</evidence>
<feature type="domain" description="Sec7/BIG1-like C-terminal" evidence="2">
    <location>
        <begin position="235"/>
        <end position="280"/>
    </location>
</feature>
<sequence>MAPKFDCLRSVLPKREAYRFRVRVVRLWLVPGFVNPAQPMSMEMIFMDEYGDKIQATVRKSLLYKFSEVLKEGKVYRFAYFGVVPNTGSYKATDHEYKLLFQLRTTATESDSSTIPIFGVTPVPFGIVTKMEQESDNQIDVMGVLTGISTDREYLREGKVIKMVVMELSDTQLSTYSSEVLFRRDWAVVPVCYILDFLLVPLHSFFNSNSLNTLSLPSYFPSFSFTKNHSMGTWLMFLQSMSFMNNKIFRRHLREFYPLLTKLACCDQMDVRGALGDLFQAQLKALLP</sequence>
<protein>
    <recommendedName>
        <fullName evidence="5">DUF223 domain-containing protein</fullName>
    </recommendedName>
</protein>
<dbReference type="Pfam" id="PF02721">
    <property type="entry name" value="DUF223"/>
    <property type="match status" value="1"/>
</dbReference>
<evidence type="ECO:0000259" key="1">
    <source>
        <dbReference type="Pfam" id="PF02721"/>
    </source>
</evidence>
<evidence type="ECO:0000313" key="4">
    <source>
        <dbReference type="Proteomes" id="UP001372338"/>
    </source>
</evidence>
<dbReference type="PANTHER" id="PTHR47165:SF4">
    <property type="entry name" value="OS03G0429900 PROTEIN"/>
    <property type="match status" value="1"/>
</dbReference>
<keyword evidence="4" id="KW-1185">Reference proteome</keyword>
<gene>
    <name evidence="3" type="ORF">RIF29_19623</name>
</gene>
<comment type="caution">
    <text evidence="3">The sequence shown here is derived from an EMBL/GenBank/DDBJ whole genome shotgun (WGS) entry which is preliminary data.</text>
</comment>